<feature type="compositionally biased region" description="Basic and acidic residues" evidence="1">
    <location>
        <begin position="16"/>
        <end position="28"/>
    </location>
</feature>
<dbReference type="KEGG" id="ela:UCREL1_9626"/>
<protein>
    <submittedName>
        <fullName evidence="3">Putative ring-like domain-containing protein</fullName>
    </submittedName>
</protein>
<feature type="compositionally biased region" description="Basic and acidic residues" evidence="1">
    <location>
        <begin position="148"/>
        <end position="171"/>
    </location>
</feature>
<dbReference type="AlphaFoldDB" id="M7SGL6"/>
<dbReference type="eggNOG" id="ENOG502S3A7">
    <property type="taxonomic scope" value="Eukaryota"/>
</dbReference>
<keyword evidence="2" id="KW-0812">Transmembrane</keyword>
<keyword evidence="4" id="KW-1185">Reference proteome</keyword>
<dbReference type="EMBL" id="KB707231">
    <property type="protein sequence ID" value="EMR63413.1"/>
    <property type="molecule type" value="Genomic_DNA"/>
</dbReference>
<name>M7SGL6_EUTLA</name>
<dbReference type="HOGENOM" id="CLU_031806_1_0_1"/>
<feature type="transmembrane region" description="Helical" evidence="2">
    <location>
        <begin position="392"/>
        <end position="417"/>
    </location>
</feature>
<feature type="compositionally biased region" description="Low complexity" evidence="1">
    <location>
        <begin position="491"/>
        <end position="509"/>
    </location>
</feature>
<accession>M7SGL6</accession>
<evidence type="ECO:0000256" key="1">
    <source>
        <dbReference type="SAM" id="MobiDB-lite"/>
    </source>
</evidence>
<sequence length="509" mass="54577">MLEYFTFKKVKKHRAEKAEKERLEKENNEQENTSGKGKDGASSNQEDVVDTAEKKTDTPTSPPATSSPAPVIISKSDETPKDTPPSPVLQDEDERFLERLTSSPESSTPNDGDDDETPPPLPPRIKTPVIEWDSDASSIGGKQEPVVEDGKGKEKEKDKKKGKGKEKEKNKSATTDTAEEHKAKRFSFVTNLGRGISLRKKPGHSHGHGDTSSPSTLKPTTAATAGGAVSENEERKEEAEIARVLDDLDLAVGDSDDKKAFSLSRETSDLVRRFTQVLKDLASGVPTAYGDLVQLIEDRDGVIERTYNKLPKGLQKLVTKLPDQLSSKLGPELLAVAAEAQGLSAAEGAADAGLKGAAKRFLTPSNLQELVTKPGAVAGLLKGIVNALKARWPAFIGTNVLWSVAVFLLLSVLWYCYKRGREVRLESEASEKVAAATEVIDESARVEELPDDPQLPGPSSPGVVAGAVPFSTRPEGAEENEHVKVFPPPTREAAATPTEAAVAAATVGK</sequence>
<dbReference type="OMA" id="PAFIGMN"/>
<dbReference type="OrthoDB" id="5398191at2759"/>
<evidence type="ECO:0000313" key="3">
    <source>
        <dbReference type="EMBL" id="EMR63413.1"/>
    </source>
</evidence>
<evidence type="ECO:0000256" key="2">
    <source>
        <dbReference type="SAM" id="Phobius"/>
    </source>
</evidence>
<keyword evidence="2" id="KW-0472">Membrane</keyword>
<proteinExistence type="predicted"/>
<feature type="region of interest" description="Disordered" evidence="1">
    <location>
        <begin position="1"/>
        <end position="239"/>
    </location>
</feature>
<feature type="compositionally biased region" description="Polar residues" evidence="1">
    <location>
        <begin position="210"/>
        <end position="223"/>
    </location>
</feature>
<dbReference type="Proteomes" id="UP000012174">
    <property type="component" value="Unassembled WGS sequence"/>
</dbReference>
<feature type="compositionally biased region" description="Basic residues" evidence="1">
    <location>
        <begin position="197"/>
        <end position="206"/>
    </location>
</feature>
<feature type="region of interest" description="Disordered" evidence="1">
    <location>
        <begin position="443"/>
        <end position="509"/>
    </location>
</feature>
<organism evidence="3 4">
    <name type="scientific">Eutypa lata (strain UCR-EL1)</name>
    <name type="common">Grapevine dieback disease fungus</name>
    <name type="synonym">Eutypa armeniacae</name>
    <dbReference type="NCBI Taxonomy" id="1287681"/>
    <lineage>
        <taxon>Eukaryota</taxon>
        <taxon>Fungi</taxon>
        <taxon>Dikarya</taxon>
        <taxon>Ascomycota</taxon>
        <taxon>Pezizomycotina</taxon>
        <taxon>Sordariomycetes</taxon>
        <taxon>Xylariomycetidae</taxon>
        <taxon>Xylariales</taxon>
        <taxon>Diatrypaceae</taxon>
        <taxon>Eutypa</taxon>
    </lineage>
</organism>
<keyword evidence="2" id="KW-1133">Transmembrane helix</keyword>
<dbReference type="STRING" id="1287681.M7SGL6"/>
<gene>
    <name evidence="3" type="ORF">UCREL1_9626</name>
</gene>
<feature type="compositionally biased region" description="Basic and acidic residues" evidence="1">
    <location>
        <begin position="475"/>
        <end position="484"/>
    </location>
</feature>
<reference evidence="4" key="1">
    <citation type="journal article" date="2013" name="Genome Announc.">
        <title>Draft genome sequence of the grapevine dieback fungus Eutypa lata UCR-EL1.</title>
        <authorList>
            <person name="Blanco-Ulate B."/>
            <person name="Rolshausen P.E."/>
            <person name="Cantu D."/>
        </authorList>
    </citation>
    <scope>NUCLEOTIDE SEQUENCE [LARGE SCALE GENOMIC DNA]</scope>
    <source>
        <strain evidence="4">UCR-EL1</strain>
    </source>
</reference>
<evidence type="ECO:0000313" key="4">
    <source>
        <dbReference type="Proteomes" id="UP000012174"/>
    </source>
</evidence>
<feature type="compositionally biased region" description="Polar residues" evidence="1">
    <location>
        <begin position="100"/>
        <end position="110"/>
    </location>
</feature>